<gene>
    <name evidence="1" type="ORF">HPHPH34_0817</name>
</gene>
<comment type="caution">
    <text evidence="1">The sequence shown here is derived from an EMBL/GenBank/DDBJ whole genome shotgun (WGS) entry which is preliminary data.</text>
</comment>
<dbReference type="RefSeq" id="WP_000747165.1">
    <property type="nucleotide sequence ID" value="NZ_AKPH01000002.1"/>
</dbReference>
<dbReference type="PATRIC" id="fig|992069.3.peg.795"/>
<name>I9VTM5_HELPX</name>
<accession>I9VTM5</accession>
<dbReference type="EMBL" id="AKPH01000002">
    <property type="protein sequence ID" value="EJB97086.1"/>
    <property type="molecule type" value="Genomic_DNA"/>
</dbReference>
<organism evidence="1 2">
    <name type="scientific">Helicobacter pylori Hp H-34</name>
    <dbReference type="NCBI Taxonomy" id="992069"/>
    <lineage>
        <taxon>Bacteria</taxon>
        <taxon>Pseudomonadati</taxon>
        <taxon>Campylobacterota</taxon>
        <taxon>Epsilonproteobacteria</taxon>
        <taxon>Campylobacterales</taxon>
        <taxon>Helicobacteraceae</taxon>
        <taxon>Helicobacter</taxon>
    </lineage>
</organism>
<evidence type="ECO:0000313" key="1">
    <source>
        <dbReference type="EMBL" id="EJB97086.1"/>
    </source>
</evidence>
<sequence length="74" mass="8806">MKKRNYIKNFKNTENIKKKRLACSKANERILKLLKNKGYRDFIAKVKSKQRSDDEILEILELSYIKIHGLVHVC</sequence>
<reference evidence="1 2" key="1">
    <citation type="journal article" date="2013" name="Pathog. Dis.">
        <title>Genome sequences of 65 Helicobacter pylori strains isolated from asymptomatic individuals and patients with gastric cancer, peptic ulcer disease, or gastritis.</title>
        <authorList>
            <person name="Blanchard T.G."/>
            <person name="Czinn S.J."/>
            <person name="Correa P."/>
            <person name="Nakazawa T."/>
            <person name="Keelan M."/>
            <person name="Morningstar L."/>
            <person name="Santana-Cruz I."/>
            <person name="Maroo A."/>
            <person name="McCracken C."/>
            <person name="Shefchek K."/>
            <person name="Daugherty S."/>
            <person name="Song Y."/>
            <person name="Fraser C.M."/>
            <person name="Fricke W.F."/>
        </authorList>
    </citation>
    <scope>NUCLEOTIDE SEQUENCE [LARGE SCALE GENOMIC DNA]</scope>
    <source>
        <strain evidence="1 2">Hp H-34</strain>
    </source>
</reference>
<proteinExistence type="predicted"/>
<dbReference type="Proteomes" id="UP000004741">
    <property type="component" value="Unassembled WGS sequence"/>
</dbReference>
<evidence type="ECO:0000313" key="2">
    <source>
        <dbReference type="Proteomes" id="UP000004741"/>
    </source>
</evidence>
<dbReference type="AlphaFoldDB" id="I9VTM5"/>
<protein>
    <submittedName>
        <fullName evidence="1">Uncharacterized protein</fullName>
    </submittedName>
</protein>